<dbReference type="EMBL" id="CP004354">
    <property type="protein sequence ID" value="AGG67212.1"/>
    <property type="molecule type" value="Genomic_DNA"/>
</dbReference>
<reference evidence="6 7" key="1">
    <citation type="submission" date="2013-02" db="EMBL/GenBank/DDBJ databases">
        <title>The complete genome sequence of Corynebacterium callunae DSM 20147.</title>
        <authorList>
            <person name="Ruckert C."/>
            <person name="Albersmeier A."/>
            <person name="Kalinowski J."/>
        </authorList>
    </citation>
    <scope>NUCLEOTIDE SEQUENCE [LARGE SCALE GENOMIC DNA]</scope>
    <source>
        <strain evidence="6 7">DSM 20147</strain>
    </source>
</reference>
<evidence type="ECO:0000259" key="5">
    <source>
        <dbReference type="SMART" id="SM00642"/>
    </source>
</evidence>
<feature type="region of interest" description="Disordered" evidence="4">
    <location>
        <begin position="465"/>
        <end position="494"/>
    </location>
</feature>
<dbReference type="STRING" id="1121353.H924_08870"/>
<dbReference type="HOGENOM" id="CLU_011725_1_1_11"/>
<dbReference type="InterPro" id="IPR013783">
    <property type="entry name" value="Ig-like_fold"/>
</dbReference>
<accession>M1UV03</accession>
<dbReference type="InterPro" id="IPR013780">
    <property type="entry name" value="Glyco_hydro_b"/>
</dbReference>
<dbReference type="Gene3D" id="3.20.20.80">
    <property type="entry name" value="Glycosidases"/>
    <property type="match status" value="1"/>
</dbReference>
<dbReference type="InterPro" id="IPR044505">
    <property type="entry name" value="GlgX_Isoamylase_N_E_set"/>
</dbReference>
<keyword evidence="2" id="KW-0378">Hydrolase</keyword>
<dbReference type="SUPFAM" id="SSF81296">
    <property type="entry name" value="E set domains"/>
    <property type="match status" value="1"/>
</dbReference>
<organism evidence="6 7">
    <name type="scientific">Corynebacterium callunae DSM 20147</name>
    <dbReference type="NCBI Taxonomy" id="1121353"/>
    <lineage>
        <taxon>Bacteria</taxon>
        <taxon>Bacillati</taxon>
        <taxon>Actinomycetota</taxon>
        <taxon>Actinomycetes</taxon>
        <taxon>Mycobacteriales</taxon>
        <taxon>Corynebacteriaceae</taxon>
        <taxon>Corynebacterium</taxon>
    </lineage>
</organism>
<comment type="similarity">
    <text evidence="1">Belongs to the glycosyl hydrolase 13 family.</text>
</comment>
<dbReference type="Pfam" id="PF02922">
    <property type="entry name" value="CBM_48"/>
    <property type="match status" value="1"/>
</dbReference>
<dbReference type="SUPFAM" id="SSF51445">
    <property type="entry name" value="(Trans)glycosidases"/>
    <property type="match status" value="1"/>
</dbReference>
<dbReference type="InterPro" id="IPR006047">
    <property type="entry name" value="GH13_cat_dom"/>
</dbReference>
<feature type="compositionally biased region" description="Acidic residues" evidence="4">
    <location>
        <begin position="761"/>
        <end position="779"/>
    </location>
</feature>
<feature type="compositionally biased region" description="Basic and acidic residues" evidence="4">
    <location>
        <begin position="465"/>
        <end position="481"/>
    </location>
</feature>
<dbReference type="AlphaFoldDB" id="M1UV03"/>
<dbReference type="InterPro" id="IPR017853">
    <property type="entry name" value="GH"/>
</dbReference>
<evidence type="ECO:0000256" key="3">
    <source>
        <dbReference type="ARBA" id="ARBA00023295"/>
    </source>
</evidence>
<dbReference type="InterPro" id="IPR004193">
    <property type="entry name" value="Glyco_hydro_13_N"/>
</dbReference>
<evidence type="ECO:0000313" key="7">
    <source>
        <dbReference type="Proteomes" id="UP000011760"/>
    </source>
</evidence>
<dbReference type="InterPro" id="IPR011837">
    <property type="entry name" value="Glycogen_debranch_GlgX"/>
</dbReference>
<feature type="compositionally biased region" description="Acidic residues" evidence="4">
    <location>
        <begin position="795"/>
        <end position="814"/>
    </location>
</feature>
<dbReference type="eggNOG" id="COG1523">
    <property type="taxonomic scope" value="Bacteria"/>
</dbReference>
<dbReference type="SUPFAM" id="SSF51011">
    <property type="entry name" value="Glycosyl hydrolase domain"/>
    <property type="match status" value="1"/>
</dbReference>
<dbReference type="SMART" id="SM00642">
    <property type="entry name" value="Aamy"/>
    <property type="match status" value="1"/>
</dbReference>
<dbReference type="Proteomes" id="UP000011760">
    <property type="component" value="Chromosome"/>
</dbReference>
<keyword evidence="3" id="KW-0326">Glycosidase</keyword>
<name>M1UV03_9CORY</name>
<dbReference type="Gene3D" id="2.60.40.10">
    <property type="entry name" value="Immunoglobulins"/>
    <property type="match status" value="1"/>
</dbReference>
<keyword evidence="7" id="KW-1185">Reference proteome</keyword>
<feature type="compositionally biased region" description="Basic and acidic residues" evidence="4">
    <location>
        <begin position="815"/>
        <end position="834"/>
    </location>
</feature>
<evidence type="ECO:0000256" key="2">
    <source>
        <dbReference type="ARBA" id="ARBA00022801"/>
    </source>
</evidence>
<evidence type="ECO:0000313" key="6">
    <source>
        <dbReference type="EMBL" id="AGG67212.1"/>
    </source>
</evidence>
<feature type="domain" description="Glycosyl hydrolase family 13 catalytic" evidence="5">
    <location>
        <begin position="159"/>
        <end position="569"/>
    </location>
</feature>
<proteinExistence type="inferred from homology"/>
<dbReference type="NCBIfam" id="TIGR02100">
    <property type="entry name" value="glgX_debranch"/>
    <property type="match status" value="1"/>
</dbReference>
<evidence type="ECO:0000256" key="4">
    <source>
        <dbReference type="SAM" id="MobiDB-lite"/>
    </source>
</evidence>
<dbReference type="PATRIC" id="fig|1121353.3.peg.1807"/>
<dbReference type="GO" id="GO:0005980">
    <property type="term" value="P:glycogen catabolic process"/>
    <property type="evidence" value="ECO:0007669"/>
    <property type="project" value="InterPro"/>
</dbReference>
<evidence type="ECO:0000256" key="1">
    <source>
        <dbReference type="ARBA" id="ARBA00008061"/>
    </source>
</evidence>
<feature type="region of interest" description="Disordered" evidence="4">
    <location>
        <begin position="736"/>
        <end position="849"/>
    </location>
</feature>
<dbReference type="GO" id="GO:0004135">
    <property type="term" value="F:amylo-alpha-1,6-glucosidase activity"/>
    <property type="evidence" value="ECO:0007669"/>
    <property type="project" value="InterPro"/>
</dbReference>
<dbReference type="CDD" id="cd11326">
    <property type="entry name" value="AmyAc_Glg_debranch"/>
    <property type="match status" value="1"/>
</dbReference>
<gene>
    <name evidence="6" type="ORF">H924_08870</name>
</gene>
<dbReference type="Gene3D" id="2.60.40.1180">
    <property type="entry name" value="Golgi alpha-mannosidase II"/>
    <property type="match status" value="1"/>
</dbReference>
<feature type="compositionally biased region" description="Low complexity" evidence="4">
    <location>
        <begin position="736"/>
        <end position="745"/>
    </location>
</feature>
<dbReference type="KEGG" id="ccn:H924_08870"/>
<dbReference type="CDD" id="cd02856">
    <property type="entry name" value="E_set_GDE_Isoamylase_N"/>
    <property type="match status" value="1"/>
</dbReference>
<dbReference type="Pfam" id="PF00128">
    <property type="entry name" value="Alpha-amylase"/>
    <property type="match status" value="1"/>
</dbReference>
<dbReference type="InterPro" id="IPR014756">
    <property type="entry name" value="Ig_E-set"/>
</dbReference>
<feature type="compositionally biased region" description="Low complexity" evidence="4">
    <location>
        <begin position="781"/>
        <end position="794"/>
    </location>
</feature>
<dbReference type="PANTHER" id="PTHR43002">
    <property type="entry name" value="GLYCOGEN DEBRANCHING ENZYME"/>
    <property type="match status" value="1"/>
</dbReference>
<sequence>MWPGDAYPLGSTYDGAGTNFAIFSDIADRVELCLLDENNNEIRINLEERDAHIWHCYLPGVQPGQRYGYRVHGPWNPDQGQRCDPNKLLVDPYARAFDGAFDGHPSLFSYDITNPEDPNGRNTEDSIDHTMKSVVVNPFFDWGNDRSPRKPYHETVIYEAHVKGMTMTHPDVPEELRGTYAGLSHPAIIDYLVDLGVTAIELMPVHQFLQDDRLRELGLRNYWGYNSFGFFAPYNDYAANKAPGGAVAEFKGLVRSFHEAGIEVILDVVYNHTAEGNHMGPTIAFRGIDNEAYYRLVEGDKRHYMDYTGTGNSLNVRDPHSLQLIMDSLRYWVTEMHVDGFRFDLASTLARELHDVDRLATFFDLVQQDPVVSQVKLIAEPWDVGEGGYQVGNFPPLWTEWNGKYRDTVRDFWRGEPATLGEFASRLTGSSDLYANNGRRPTASINFVTAHDGFTLNDLVSYNEKHNDANGEDGRDGESHNRSWNCGVEGPTDDPEIRQLRAQQRRNFLTTLLLSQGTPMLAHGDEMARTQQGNNNVYCQDNELAWMNWEQVEENADLISFTRRLLRIRSNHPVFRRRRFLAGGPLGSDVRDRDIAWLVPNGTLMTQDDWDFAFGKSLQVFFNGDAIEEPDERGQKIRDESFILMFNAHFEPIEFTLPPEHFGMKWKLLVDTTEAIGYPLEELTIEAGGTLTVPARSTMLLRQVEAPDYTKLDAKIALEKEEAALAAEREAADAAAALRQAAQDAETVEEEAAQQHSQPPAEEDAAEGTEAPDSEDENAVAEIPAETAEAPAEATETEAEADAETEVPAEEEAASAEKEAAERAEAQEFKRLRNDAAVADDYDSPRKEK</sequence>
<protein>
    <recommendedName>
        <fullName evidence="5">Glycosyl hydrolase family 13 catalytic domain-containing protein</fullName>
    </recommendedName>
</protein>